<feature type="compositionally biased region" description="Low complexity" evidence="1">
    <location>
        <begin position="187"/>
        <end position="198"/>
    </location>
</feature>
<gene>
    <name evidence="2" type="ORF">C8R41DRAFT_922293</name>
</gene>
<name>A0ABQ8V954_9AGAR</name>
<accession>A0ABQ8V954</accession>
<evidence type="ECO:0000256" key="1">
    <source>
        <dbReference type="SAM" id="MobiDB-lite"/>
    </source>
</evidence>
<sequence>MGKDTSPSWPIPSPYTRYSHLRNAAPKSVSSRTSLPVDYNADLPLTDAYASTDPDVEACHLYRDQAHFNFAAQKRLPTFDIQAGEYVPWTCQWLGIDRMIVALNTNQCTPAYCHHIINPSRSPEWCRLFPVKRNFKDPALDVVGYLTPRTHTCIWHPIHPSQDRLGFGGEFPGEDGAQTDTDTDCRVSSPVAPSSSSSNLSDHRVFASSTATFNTDQMVYLQRDLYRACDLDEAVENDHWVSLGPLFTSSHLRRTLETPDYKGTSLFTENEAYERQLTDREIVQSLLDAAESGHYLNNPRSHPAFDLSERGAAPACLHPFMDESSERIAFHRTGHLRGTPVGTALLLFNGTKGISIEEFAELRKRSHKCTSCYCYFSFDGYQRHIGYRGVCENSPDLETVPDLSTVLAKIKPFSIQPTFVSRPAATNAVGLAWLTWNSHIGVTHDTWAQLITAWRRCDHCGNVRSFQGHISHLEEKTDKFWSCGDGGDDD</sequence>
<evidence type="ECO:0000313" key="3">
    <source>
        <dbReference type="Proteomes" id="UP001150217"/>
    </source>
</evidence>
<comment type="caution">
    <text evidence="2">The sequence shown here is derived from an EMBL/GenBank/DDBJ whole genome shotgun (WGS) entry which is preliminary data.</text>
</comment>
<proteinExistence type="predicted"/>
<organism evidence="2 3">
    <name type="scientific">Lentinula lateritia</name>
    <dbReference type="NCBI Taxonomy" id="40482"/>
    <lineage>
        <taxon>Eukaryota</taxon>
        <taxon>Fungi</taxon>
        <taxon>Dikarya</taxon>
        <taxon>Basidiomycota</taxon>
        <taxon>Agaricomycotina</taxon>
        <taxon>Agaricomycetes</taxon>
        <taxon>Agaricomycetidae</taxon>
        <taxon>Agaricales</taxon>
        <taxon>Marasmiineae</taxon>
        <taxon>Omphalotaceae</taxon>
        <taxon>Lentinula</taxon>
    </lineage>
</organism>
<protein>
    <submittedName>
        <fullName evidence="2">Uncharacterized protein</fullName>
    </submittedName>
</protein>
<evidence type="ECO:0000313" key="2">
    <source>
        <dbReference type="EMBL" id="KAJ4481350.1"/>
    </source>
</evidence>
<keyword evidence="3" id="KW-1185">Reference proteome</keyword>
<dbReference type="Proteomes" id="UP001150217">
    <property type="component" value="Unassembled WGS sequence"/>
</dbReference>
<reference evidence="2" key="1">
    <citation type="submission" date="2022-08" db="EMBL/GenBank/DDBJ databases">
        <title>A Global Phylogenomic Analysis of the Shiitake Genus Lentinula.</title>
        <authorList>
            <consortium name="DOE Joint Genome Institute"/>
            <person name="Sierra-Patev S."/>
            <person name="Min B."/>
            <person name="Naranjo-Ortiz M."/>
            <person name="Looney B."/>
            <person name="Konkel Z."/>
            <person name="Slot J.C."/>
            <person name="Sakamoto Y."/>
            <person name="Steenwyk J.L."/>
            <person name="Rokas A."/>
            <person name="Carro J."/>
            <person name="Camarero S."/>
            <person name="Ferreira P."/>
            <person name="Molpeceres G."/>
            <person name="Ruiz-Duenas F.J."/>
            <person name="Serrano A."/>
            <person name="Henrissat B."/>
            <person name="Drula E."/>
            <person name="Hughes K.W."/>
            <person name="Mata J.L."/>
            <person name="Ishikawa N.K."/>
            <person name="Vargas-Isla R."/>
            <person name="Ushijima S."/>
            <person name="Smith C.A."/>
            <person name="Ahrendt S."/>
            <person name="Andreopoulos W."/>
            <person name="He G."/>
            <person name="Labutti K."/>
            <person name="Lipzen A."/>
            <person name="Ng V."/>
            <person name="Riley R."/>
            <person name="Sandor L."/>
            <person name="Barry K."/>
            <person name="Martinez A.T."/>
            <person name="Xiao Y."/>
            <person name="Gibbons J.G."/>
            <person name="Terashima K."/>
            <person name="Grigoriev I.V."/>
            <person name="Hibbett D.S."/>
        </authorList>
    </citation>
    <scope>NUCLEOTIDE SEQUENCE</scope>
    <source>
        <strain evidence="2">RHP3577 ss4</strain>
    </source>
</reference>
<dbReference type="EMBL" id="JANVFT010000059">
    <property type="protein sequence ID" value="KAJ4481350.1"/>
    <property type="molecule type" value="Genomic_DNA"/>
</dbReference>
<feature type="region of interest" description="Disordered" evidence="1">
    <location>
        <begin position="166"/>
        <end position="201"/>
    </location>
</feature>